<protein>
    <recommendedName>
        <fullName evidence="4">Iron-sulfur cluster biosynthesis protein</fullName>
    </recommendedName>
</protein>
<organism evidence="2 3">
    <name type="scientific">Paucilactobacillus vaccinostercus DSM 20634</name>
    <dbReference type="NCBI Taxonomy" id="1423813"/>
    <lineage>
        <taxon>Bacteria</taxon>
        <taxon>Bacillati</taxon>
        <taxon>Bacillota</taxon>
        <taxon>Bacilli</taxon>
        <taxon>Lactobacillales</taxon>
        <taxon>Lactobacillaceae</taxon>
        <taxon>Paucilactobacillus</taxon>
    </lineage>
</organism>
<evidence type="ECO:0008006" key="4">
    <source>
        <dbReference type="Google" id="ProtNLM"/>
    </source>
</evidence>
<accession>A0A0R2A524</accession>
<gene>
    <name evidence="2" type="ORF">FC26_GL000891</name>
</gene>
<dbReference type="InterPro" id="IPR035903">
    <property type="entry name" value="HesB-like_dom_sf"/>
</dbReference>
<sequence length="102" mass="11869">MQISVTDRASQWFQDEMGLQHGMGVRFFGKVYGKTPVHDGFSIGMSRDDHPIDPIVDTEKDGIHYFVAELDEWFFKGFDLTIEYDPKTDGPIYEYQQNNELE</sequence>
<comment type="caution">
    <text evidence="2">The sequence shown here is derived from an EMBL/GenBank/DDBJ whole genome shotgun (WGS) entry which is preliminary data.</text>
</comment>
<dbReference type="PIRSF" id="PIRSF034852">
    <property type="entry name" value="UCP034852"/>
    <property type="match status" value="1"/>
</dbReference>
<name>A0A0R2A524_9LACO</name>
<dbReference type="RefSeq" id="WP_057777825.1">
    <property type="nucleotide sequence ID" value="NZ_AYYY01000011.1"/>
</dbReference>
<evidence type="ECO:0000313" key="2">
    <source>
        <dbReference type="EMBL" id="KRM62157.1"/>
    </source>
</evidence>
<proteinExistence type="inferred from homology"/>
<dbReference type="AlphaFoldDB" id="A0A0R2A524"/>
<dbReference type="OrthoDB" id="1645729at2"/>
<dbReference type="PATRIC" id="fig|1423813.3.peg.913"/>
<dbReference type="Proteomes" id="UP000051733">
    <property type="component" value="Unassembled WGS sequence"/>
</dbReference>
<dbReference type="SUPFAM" id="SSF89360">
    <property type="entry name" value="HesB-like domain"/>
    <property type="match status" value="1"/>
</dbReference>
<reference evidence="2 3" key="1">
    <citation type="journal article" date="2015" name="Genome Announc.">
        <title>Expanding the biotechnology potential of lactobacilli through comparative genomics of 213 strains and associated genera.</title>
        <authorList>
            <person name="Sun Z."/>
            <person name="Harris H.M."/>
            <person name="McCann A."/>
            <person name="Guo C."/>
            <person name="Argimon S."/>
            <person name="Zhang W."/>
            <person name="Yang X."/>
            <person name="Jeffery I.B."/>
            <person name="Cooney J.C."/>
            <person name="Kagawa T.F."/>
            <person name="Liu W."/>
            <person name="Song Y."/>
            <person name="Salvetti E."/>
            <person name="Wrobel A."/>
            <person name="Rasinkangas P."/>
            <person name="Parkhill J."/>
            <person name="Rea M.C."/>
            <person name="O'Sullivan O."/>
            <person name="Ritari J."/>
            <person name="Douillard F.P."/>
            <person name="Paul Ross R."/>
            <person name="Yang R."/>
            <person name="Briner A.E."/>
            <person name="Felis G.E."/>
            <person name="de Vos W.M."/>
            <person name="Barrangou R."/>
            <person name="Klaenhammer T.R."/>
            <person name="Caufield P.W."/>
            <person name="Cui Y."/>
            <person name="Zhang H."/>
            <person name="O'Toole P.W."/>
        </authorList>
    </citation>
    <scope>NUCLEOTIDE SEQUENCE [LARGE SCALE GENOMIC DNA]</scope>
    <source>
        <strain evidence="2 3">DSM 20634</strain>
    </source>
</reference>
<keyword evidence="3" id="KW-1185">Reference proteome</keyword>
<dbReference type="EMBL" id="AYYY01000011">
    <property type="protein sequence ID" value="KRM62157.1"/>
    <property type="molecule type" value="Genomic_DNA"/>
</dbReference>
<evidence type="ECO:0000256" key="1">
    <source>
        <dbReference type="ARBA" id="ARBA00006718"/>
    </source>
</evidence>
<dbReference type="InterPro" id="IPR008326">
    <property type="entry name" value="PdhI-like"/>
</dbReference>
<evidence type="ECO:0000313" key="3">
    <source>
        <dbReference type="Proteomes" id="UP000051733"/>
    </source>
</evidence>
<dbReference type="STRING" id="1423813.FC26_GL000891"/>
<comment type="similarity">
    <text evidence="1">Belongs to the HesB/IscA family.</text>
</comment>